<accession>A0AAU9E2H3</accession>
<dbReference type="PANTHER" id="PTHR43855:SF1">
    <property type="entry name" value="THIOSULFATE SULFURTRANSFERASE"/>
    <property type="match status" value="1"/>
</dbReference>
<protein>
    <recommendedName>
        <fullName evidence="3">Sulfurtransferase</fullName>
    </recommendedName>
</protein>
<dbReference type="Gene3D" id="3.40.250.10">
    <property type="entry name" value="Rhodanese-like domain"/>
    <property type="match status" value="2"/>
</dbReference>
<feature type="domain" description="Rhodanese" evidence="4">
    <location>
        <begin position="185"/>
        <end position="288"/>
    </location>
</feature>
<dbReference type="SUPFAM" id="SSF52821">
    <property type="entry name" value="Rhodanese/Cell cycle control phosphatase"/>
    <property type="match status" value="2"/>
</dbReference>
<evidence type="ECO:0000259" key="4">
    <source>
        <dbReference type="PROSITE" id="PS50206"/>
    </source>
</evidence>
<evidence type="ECO:0000256" key="1">
    <source>
        <dbReference type="ARBA" id="ARBA00022737"/>
    </source>
</evidence>
<sequence length="301" mass="33076">MKLLSKKWIILLVVLTVALGVVGCVNKTTYDGSVNIIEVSELKEVIGESNVVVVDARKSEEYAKGHLKGAINLAPSNFDKTGDVGALIADKATIESVLSENGISNDTLVLIYDGSNGVFSSRVWWVLKGYGHENVKVINGGADAIVRNSLELSASARKMKKTVYTAKDFDDSMYASIEDVKNAIEDENIKIIDVRTKAEFDEGAIPTAINYSNSNNCYTDGTFKSETNIFLNYNDLGFEKDSNIILYCKSSYRATQTALLLKEAGFENVKVYDGAWLEWSNSNMPVEEKTDTEVITEQDAS</sequence>
<dbReference type="CDD" id="cd01448">
    <property type="entry name" value="TST_Repeat_1"/>
    <property type="match status" value="1"/>
</dbReference>
<dbReference type="GO" id="GO:0004792">
    <property type="term" value="F:thiosulfate-cyanide sulfurtransferase activity"/>
    <property type="evidence" value="ECO:0007669"/>
    <property type="project" value="UniProtKB-EC"/>
</dbReference>
<organism evidence="5 6">
    <name type="scientific">Helicovermis profundi</name>
    <dbReference type="NCBI Taxonomy" id="3065157"/>
    <lineage>
        <taxon>Bacteria</taxon>
        <taxon>Bacillati</taxon>
        <taxon>Bacillota</taxon>
        <taxon>Clostridia</taxon>
        <taxon>Helicovermis</taxon>
    </lineage>
</organism>
<reference evidence="5 6" key="1">
    <citation type="submission" date="2023-08" db="EMBL/GenBank/DDBJ databases">
        <title>Helicovermis profunda gen. nov., sp. nov., a novel mesophilic, fermentative bacterium within the Bacillota from a deep-sea hydrothermal vent chimney.</title>
        <authorList>
            <person name="Miyazaki U."/>
            <person name="Mizutani D."/>
            <person name="Hashimoto Y."/>
            <person name="Tame A."/>
            <person name="Sawayama S."/>
            <person name="Miyazaki J."/>
            <person name="Takai K."/>
            <person name="Nakagawa S."/>
        </authorList>
    </citation>
    <scope>NUCLEOTIDE SEQUENCE [LARGE SCALE GENOMIC DNA]</scope>
    <source>
        <strain evidence="5 6">S502</strain>
    </source>
</reference>
<dbReference type="PROSITE" id="PS00683">
    <property type="entry name" value="RHODANESE_2"/>
    <property type="match status" value="1"/>
</dbReference>
<name>A0AAU9E2H3_9FIRM</name>
<evidence type="ECO:0000256" key="3">
    <source>
        <dbReference type="RuleBase" id="RU000507"/>
    </source>
</evidence>
<dbReference type="PROSITE" id="PS51257">
    <property type="entry name" value="PROKAR_LIPOPROTEIN"/>
    <property type="match status" value="1"/>
</dbReference>
<evidence type="ECO:0000256" key="2">
    <source>
        <dbReference type="ARBA" id="ARBA00047549"/>
    </source>
</evidence>
<keyword evidence="3" id="KW-0808">Transferase</keyword>
<dbReference type="InterPro" id="IPR036873">
    <property type="entry name" value="Rhodanese-like_dom_sf"/>
</dbReference>
<evidence type="ECO:0000313" key="5">
    <source>
        <dbReference type="EMBL" id="BEP28523.1"/>
    </source>
</evidence>
<feature type="domain" description="Rhodanese" evidence="4">
    <location>
        <begin position="47"/>
        <end position="154"/>
    </location>
</feature>
<dbReference type="EMBL" id="AP028654">
    <property type="protein sequence ID" value="BEP28523.1"/>
    <property type="molecule type" value="Genomic_DNA"/>
</dbReference>
<dbReference type="KEGG" id="hprf:HLPR_08540"/>
<dbReference type="Proteomes" id="UP001321786">
    <property type="component" value="Chromosome"/>
</dbReference>
<dbReference type="PROSITE" id="PS50206">
    <property type="entry name" value="RHODANESE_3"/>
    <property type="match status" value="2"/>
</dbReference>
<dbReference type="InterPro" id="IPR051126">
    <property type="entry name" value="Thiosulfate_sulfurtransferase"/>
</dbReference>
<dbReference type="InterPro" id="IPR001307">
    <property type="entry name" value="Thiosulphate_STrfase_CS"/>
</dbReference>
<dbReference type="RefSeq" id="WP_338536838.1">
    <property type="nucleotide sequence ID" value="NZ_AP028654.1"/>
</dbReference>
<keyword evidence="6" id="KW-1185">Reference proteome</keyword>
<proteinExistence type="predicted"/>
<dbReference type="CDD" id="cd01449">
    <property type="entry name" value="TST_Repeat_2"/>
    <property type="match status" value="1"/>
</dbReference>
<dbReference type="AlphaFoldDB" id="A0AAU9E2H3"/>
<dbReference type="SMART" id="SM00450">
    <property type="entry name" value="RHOD"/>
    <property type="match status" value="2"/>
</dbReference>
<dbReference type="InterPro" id="IPR001763">
    <property type="entry name" value="Rhodanese-like_dom"/>
</dbReference>
<dbReference type="Pfam" id="PF00581">
    <property type="entry name" value="Rhodanese"/>
    <property type="match status" value="2"/>
</dbReference>
<gene>
    <name evidence="5" type="ORF">HLPR_08540</name>
</gene>
<comment type="catalytic activity">
    <reaction evidence="2">
        <text>thiosulfate + hydrogen cyanide = thiocyanate + sulfite + 2 H(+)</text>
        <dbReference type="Rhea" id="RHEA:16881"/>
        <dbReference type="ChEBI" id="CHEBI:15378"/>
        <dbReference type="ChEBI" id="CHEBI:17359"/>
        <dbReference type="ChEBI" id="CHEBI:18022"/>
        <dbReference type="ChEBI" id="CHEBI:18407"/>
        <dbReference type="ChEBI" id="CHEBI:33542"/>
        <dbReference type="EC" id="2.8.1.1"/>
    </reaction>
</comment>
<keyword evidence="1" id="KW-0677">Repeat</keyword>
<dbReference type="PANTHER" id="PTHR43855">
    <property type="entry name" value="THIOSULFATE SULFURTRANSFERASE"/>
    <property type="match status" value="1"/>
</dbReference>
<evidence type="ECO:0000313" key="6">
    <source>
        <dbReference type="Proteomes" id="UP001321786"/>
    </source>
</evidence>